<keyword evidence="1" id="KW-0413">Isomerase</keyword>
<dbReference type="Proteomes" id="UP001150603">
    <property type="component" value="Unassembled WGS sequence"/>
</dbReference>
<evidence type="ECO:0000313" key="1">
    <source>
        <dbReference type="EMBL" id="KAJ1942714.1"/>
    </source>
</evidence>
<dbReference type="EC" id="5.3.1.8" evidence="1"/>
<comment type="caution">
    <text evidence="1">The sequence shown here is derived from an EMBL/GenBank/DDBJ whole genome shotgun (WGS) entry which is preliminary data.</text>
</comment>
<proteinExistence type="predicted"/>
<sequence>MSVIRLTCNANNYAWGKHGASSKAAQFAATNPNVTIDPTQPYSELWMGTHPSGPSTVFGTTTLLSSVVDSDPTSALGSAVVAKFGPHLPYLFKVLSIEKALSIQAHPDKKLAEKLHTERPHVYKDPNHKPEMSIALTEFIAMSGFRPLEQIAQNLQEYPEFRALVSASADAFQKEAATGGDVQEKKLRLKALFAELMNSNPEVVERQLVALLERVPKSADPMDLSLPALVHRLNAEYPGDVGVFCVFMLNVLHLHAGDAFYMGPNDPHAYIYGDCVECMATSDNVVRAGLTPKLRDVPVLVDMLMYDFGTPEGKLLKAPKVLEHSSIYDPPIDEFAVVCTQLAKGESENLKLNGPQTLIATEGSGKLVAADKEYELKPGYV</sequence>
<reference evidence="1" key="1">
    <citation type="submission" date="2022-07" db="EMBL/GenBank/DDBJ databases">
        <title>Phylogenomic reconstructions and comparative analyses of Kickxellomycotina fungi.</title>
        <authorList>
            <person name="Reynolds N.K."/>
            <person name="Stajich J.E."/>
            <person name="Barry K."/>
            <person name="Grigoriev I.V."/>
            <person name="Crous P."/>
            <person name="Smith M.E."/>
        </authorList>
    </citation>
    <scope>NUCLEOTIDE SEQUENCE</scope>
    <source>
        <strain evidence="1">NRRL 5244</strain>
    </source>
</reference>
<feature type="non-terminal residue" evidence="1">
    <location>
        <position position="381"/>
    </location>
</feature>
<name>A0ACC1J9L1_9FUNG</name>
<accession>A0ACC1J9L1</accession>
<protein>
    <submittedName>
        <fullName evidence="1">Mannose-6-phosphate isomerase</fullName>
        <ecNumber evidence="1">5.3.1.8</ecNumber>
    </submittedName>
</protein>
<dbReference type="EMBL" id="JANBPW010001894">
    <property type="protein sequence ID" value="KAJ1942714.1"/>
    <property type="molecule type" value="Genomic_DNA"/>
</dbReference>
<organism evidence="1 2">
    <name type="scientific">Linderina macrospora</name>
    <dbReference type="NCBI Taxonomy" id="4868"/>
    <lineage>
        <taxon>Eukaryota</taxon>
        <taxon>Fungi</taxon>
        <taxon>Fungi incertae sedis</taxon>
        <taxon>Zoopagomycota</taxon>
        <taxon>Kickxellomycotina</taxon>
        <taxon>Kickxellomycetes</taxon>
        <taxon>Kickxellales</taxon>
        <taxon>Kickxellaceae</taxon>
        <taxon>Linderina</taxon>
    </lineage>
</organism>
<gene>
    <name evidence="1" type="primary">PMI1</name>
    <name evidence="1" type="ORF">FBU59_003119</name>
</gene>
<evidence type="ECO:0000313" key="2">
    <source>
        <dbReference type="Proteomes" id="UP001150603"/>
    </source>
</evidence>
<keyword evidence="2" id="KW-1185">Reference proteome</keyword>